<comment type="similarity">
    <text evidence="1">Belongs to the type-B carboxylesterase/lipase family.</text>
</comment>
<keyword evidence="2" id="KW-0732">Signal</keyword>
<accession>A0A7F8REW9</accession>
<feature type="signal peptide" evidence="2">
    <location>
        <begin position="1"/>
        <end position="20"/>
    </location>
</feature>
<evidence type="ECO:0000313" key="5">
    <source>
        <dbReference type="RefSeq" id="XP_030891694.1"/>
    </source>
</evidence>
<evidence type="ECO:0000313" key="4">
    <source>
        <dbReference type="Proteomes" id="UP000245341"/>
    </source>
</evidence>
<dbReference type="Pfam" id="PF00135">
    <property type="entry name" value="COesterase"/>
    <property type="match status" value="1"/>
</dbReference>
<dbReference type="PANTHER" id="PTHR11559">
    <property type="entry name" value="CARBOXYLESTERASE"/>
    <property type="match status" value="1"/>
</dbReference>
<gene>
    <name evidence="5" type="primary">CES1</name>
</gene>
<name>A0A7F8REW9_LEPWE</name>
<keyword evidence="4" id="KW-1185">Reference proteome</keyword>
<evidence type="ECO:0000256" key="1">
    <source>
        <dbReference type="ARBA" id="ARBA00005964"/>
    </source>
</evidence>
<dbReference type="InterPro" id="IPR050309">
    <property type="entry name" value="Type-B_Carboxylest/Lipase"/>
</dbReference>
<sequence>MCHSSCPSLALCCWLPPVELLLEKPGPSVSLGTGPGQVRTSHVPWVPESPGEWARPELRMRWLLKTPPHEHKLSSCPLPCQVLSPLAKNLFHRAISESGVALTAVLVKKDMKDTAQQIGVFAGCKTTSSAVLVHCLRQKTEDELLETSLKMKFFTLDLFGDPREVRTFGFLITGFKS</sequence>
<feature type="chain" id="PRO_5028930159" evidence="2">
    <location>
        <begin position="21"/>
        <end position="177"/>
    </location>
</feature>
<dbReference type="InterPro" id="IPR029058">
    <property type="entry name" value="AB_hydrolase_fold"/>
</dbReference>
<dbReference type="KEGG" id="lww:115943358"/>
<dbReference type="Gene3D" id="3.40.50.1820">
    <property type="entry name" value="alpha/beta hydrolase"/>
    <property type="match status" value="1"/>
</dbReference>
<dbReference type="OrthoDB" id="10493880at2759"/>
<feature type="domain" description="Carboxylesterase type B" evidence="3">
    <location>
        <begin position="81"/>
        <end position="150"/>
    </location>
</feature>
<dbReference type="AlphaFoldDB" id="A0A7F8REW9"/>
<evidence type="ECO:0000256" key="2">
    <source>
        <dbReference type="SAM" id="SignalP"/>
    </source>
</evidence>
<proteinExistence type="inferred from homology"/>
<dbReference type="RefSeq" id="XP_030891694.1">
    <property type="nucleotide sequence ID" value="XM_031035834.1"/>
</dbReference>
<evidence type="ECO:0000259" key="3">
    <source>
        <dbReference type="Pfam" id="PF00135"/>
    </source>
</evidence>
<organism evidence="4 5">
    <name type="scientific">Leptonychotes weddellii</name>
    <name type="common">Weddell seal</name>
    <name type="synonym">Otaria weddellii</name>
    <dbReference type="NCBI Taxonomy" id="9713"/>
    <lineage>
        <taxon>Eukaryota</taxon>
        <taxon>Metazoa</taxon>
        <taxon>Chordata</taxon>
        <taxon>Craniata</taxon>
        <taxon>Vertebrata</taxon>
        <taxon>Euteleostomi</taxon>
        <taxon>Mammalia</taxon>
        <taxon>Eutheria</taxon>
        <taxon>Laurasiatheria</taxon>
        <taxon>Carnivora</taxon>
        <taxon>Caniformia</taxon>
        <taxon>Pinnipedia</taxon>
        <taxon>Phocidae</taxon>
        <taxon>Monachinae</taxon>
        <taxon>Lobodontini</taxon>
        <taxon>Leptonychotes</taxon>
    </lineage>
</organism>
<dbReference type="InterPro" id="IPR002018">
    <property type="entry name" value="CarbesteraseB"/>
</dbReference>
<dbReference type="GeneID" id="115943358"/>
<dbReference type="SUPFAM" id="SSF53474">
    <property type="entry name" value="alpha/beta-Hydrolases"/>
    <property type="match status" value="1"/>
</dbReference>
<dbReference type="Proteomes" id="UP000245341">
    <property type="component" value="Unplaced"/>
</dbReference>
<protein>
    <submittedName>
        <fullName evidence="5">Liver carboxylesterase 1</fullName>
    </submittedName>
</protein>
<dbReference type="CTD" id="1066"/>
<reference evidence="5" key="1">
    <citation type="submission" date="2025-08" db="UniProtKB">
        <authorList>
            <consortium name="RefSeq"/>
        </authorList>
    </citation>
    <scope>IDENTIFICATION</scope>
    <source>
        <tissue evidence="5">Liver</tissue>
    </source>
</reference>